<evidence type="ECO:0000313" key="2">
    <source>
        <dbReference type="Proteomes" id="UP000660262"/>
    </source>
</evidence>
<dbReference type="AlphaFoldDB" id="A0A830HSK8"/>
<dbReference type="PROSITE" id="PS50096">
    <property type="entry name" value="IQ"/>
    <property type="match status" value="1"/>
</dbReference>
<dbReference type="EMBL" id="BNJQ01000028">
    <property type="protein sequence ID" value="GHP10134.1"/>
    <property type="molecule type" value="Genomic_DNA"/>
</dbReference>
<keyword evidence="2" id="KW-1185">Reference proteome</keyword>
<reference evidence="1" key="1">
    <citation type="submission" date="2020-10" db="EMBL/GenBank/DDBJ databases">
        <title>Unveiling of a novel bifunctional photoreceptor, Dualchrome1, isolated from a cosmopolitan green alga.</title>
        <authorList>
            <person name="Suzuki S."/>
            <person name="Kawachi M."/>
        </authorList>
    </citation>
    <scope>NUCLEOTIDE SEQUENCE</scope>
    <source>
        <strain evidence="1">NIES 2893</strain>
    </source>
</reference>
<gene>
    <name evidence="1" type="ORF">PPROV_000886600</name>
</gene>
<sequence length="237" mass="26612">MGEIEDSLDFVSLRRKQRLRALVSDDSTSASAGTPPASTYARTSFPRIACALSTRRGTALGKHTDGDDVDLFGQTNKRDVSPTTTLAPPAFVADAHGEENDEHSLMPAPPVPTPRLSQKEAARAIQEAYRAHRRRRKLERARISLERRVKGTQKRLAMHEWLREARRRASVREKLQARCSKMRRAKTPGDDANFALVLADVRRDEGPFAFAAAWHAYALRAQVLTAWVRITLEYINV</sequence>
<proteinExistence type="predicted"/>
<name>A0A830HSK8_9CHLO</name>
<accession>A0A830HSK8</accession>
<protein>
    <submittedName>
        <fullName evidence="1">Uncharacterized protein</fullName>
    </submittedName>
</protein>
<comment type="caution">
    <text evidence="1">The sequence shown here is derived from an EMBL/GenBank/DDBJ whole genome shotgun (WGS) entry which is preliminary data.</text>
</comment>
<organism evidence="1 2">
    <name type="scientific">Pycnococcus provasolii</name>
    <dbReference type="NCBI Taxonomy" id="41880"/>
    <lineage>
        <taxon>Eukaryota</taxon>
        <taxon>Viridiplantae</taxon>
        <taxon>Chlorophyta</taxon>
        <taxon>Pseudoscourfieldiophyceae</taxon>
        <taxon>Pseudoscourfieldiales</taxon>
        <taxon>Pycnococcaceae</taxon>
        <taxon>Pycnococcus</taxon>
    </lineage>
</organism>
<evidence type="ECO:0000313" key="1">
    <source>
        <dbReference type="EMBL" id="GHP10134.1"/>
    </source>
</evidence>
<dbReference type="Proteomes" id="UP000660262">
    <property type="component" value="Unassembled WGS sequence"/>
</dbReference>